<evidence type="ECO:0000313" key="3">
    <source>
        <dbReference type="EMBL" id="OEY70599.1"/>
    </source>
</evidence>
<sequence>MLAKTFVAVTLAVTLSGCVVAVGGKHKFDDASESDSKSNWQKTQRYNQEQVNKFELDMSIDTIRSLMGAPDFSESFDQNGTAVQVLFYRTHHIKSDGKTTKDECTPVIFKQNKLVGWGDKAYQYL</sequence>
<dbReference type="PROSITE" id="PS51257">
    <property type="entry name" value="PROKAR_LIPOPROTEIN"/>
    <property type="match status" value="1"/>
</dbReference>
<evidence type="ECO:0000256" key="2">
    <source>
        <dbReference type="SAM" id="SignalP"/>
    </source>
</evidence>
<dbReference type="EMBL" id="MKEK01000001">
    <property type="protein sequence ID" value="OEY70599.1"/>
    <property type="molecule type" value="Genomic_DNA"/>
</dbReference>
<organism evidence="3 4">
    <name type="scientific">Rheinheimera salexigens</name>
    <dbReference type="NCBI Taxonomy" id="1628148"/>
    <lineage>
        <taxon>Bacteria</taxon>
        <taxon>Pseudomonadati</taxon>
        <taxon>Pseudomonadota</taxon>
        <taxon>Gammaproteobacteria</taxon>
        <taxon>Chromatiales</taxon>
        <taxon>Chromatiaceae</taxon>
        <taxon>Rheinheimera</taxon>
    </lineage>
</organism>
<dbReference type="Pfam" id="PF11399">
    <property type="entry name" value="DUF3192"/>
    <property type="match status" value="1"/>
</dbReference>
<dbReference type="STRING" id="1628148.BI198_14250"/>
<dbReference type="AlphaFoldDB" id="A0A1E7Q8T9"/>
<dbReference type="InterPro" id="IPR037873">
    <property type="entry name" value="BamE-like"/>
</dbReference>
<dbReference type="Proteomes" id="UP000242258">
    <property type="component" value="Unassembled WGS sequence"/>
</dbReference>
<comment type="caution">
    <text evidence="3">The sequence shown here is derived from an EMBL/GenBank/DDBJ whole genome shotgun (WGS) entry which is preliminary data.</text>
</comment>
<protein>
    <recommendedName>
        <fullName evidence="5">DUF3192 domain-containing protein</fullName>
    </recommendedName>
</protein>
<gene>
    <name evidence="3" type="ORF">BI198_14250</name>
</gene>
<keyword evidence="1 2" id="KW-0732">Signal</keyword>
<dbReference type="Gene3D" id="3.30.1450.10">
    <property type="match status" value="1"/>
</dbReference>
<dbReference type="OrthoDB" id="6399368at2"/>
<reference evidence="4" key="1">
    <citation type="submission" date="2016-09" db="EMBL/GenBank/DDBJ databases">
        <authorList>
            <person name="Wan X."/>
            <person name="Hou S."/>
        </authorList>
    </citation>
    <scope>NUCLEOTIDE SEQUENCE [LARGE SCALE GENOMIC DNA]</scope>
    <source>
        <strain evidence="4">KH87</strain>
    </source>
</reference>
<evidence type="ECO:0000313" key="4">
    <source>
        <dbReference type="Proteomes" id="UP000242258"/>
    </source>
</evidence>
<evidence type="ECO:0008006" key="5">
    <source>
        <dbReference type="Google" id="ProtNLM"/>
    </source>
</evidence>
<evidence type="ECO:0000256" key="1">
    <source>
        <dbReference type="ARBA" id="ARBA00022729"/>
    </source>
</evidence>
<accession>A0A1E7Q8T9</accession>
<dbReference type="RefSeq" id="WP_070050153.1">
    <property type="nucleotide sequence ID" value="NZ_CBCSDO010000002.1"/>
</dbReference>
<name>A0A1E7Q8T9_9GAMM</name>
<feature type="signal peptide" evidence="2">
    <location>
        <begin position="1"/>
        <end position="21"/>
    </location>
</feature>
<dbReference type="InterPro" id="IPR021534">
    <property type="entry name" value="DUF3192"/>
</dbReference>
<feature type="chain" id="PRO_5009200502" description="DUF3192 domain-containing protein" evidence="2">
    <location>
        <begin position="22"/>
        <end position="125"/>
    </location>
</feature>
<proteinExistence type="predicted"/>
<keyword evidence="4" id="KW-1185">Reference proteome</keyword>